<evidence type="ECO:0000313" key="2">
    <source>
        <dbReference type="Proteomes" id="UP000054742"/>
    </source>
</evidence>
<sequence length="281" mass="32592">MSNLPKLRDLTQLNAVDFLFIRNLRTHNAFNEEEFFKQVKVDDLSFIIRISKESNYFNTLCKQSKYKKLWDVIYSQIGLYLTAKETTPISFFVHDDPNLDSFSLAKGAYLFYLYDLLRQEPGADYTPTKIKLLKEAVNLKSIHATQHYNQFLFYKIEHNDLEPDEDKRTLFKEAIANCKQELELYGSYAYMMLVETYFHYAKWAASEGNSDLVIKAIEAAQQNCSLAKKHLEKSTQSIHNASLGRGLAFSNSFNVESPDEAKVLLQQWLEKNYTSQSAPRV</sequence>
<dbReference type="RefSeq" id="WP_058440139.1">
    <property type="nucleotide sequence ID" value="NZ_CAAAHU010000017.1"/>
</dbReference>
<evidence type="ECO:0000313" key="1">
    <source>
        <dbReference type="EMBL" id="KTC87196.1"/>
    </source>
</evidence>
<dbReference type="Proteomes" id="UP000054742">
    <property type="component" value="Unassembled WGS sequence"/>
</dbReference>
<accession>A0A0W0SV93</accession>
<comment type="caution">
    <text evidence="1">The sequence shown here is derived from an EMBL/GenBank/DDBJ whole genome shotgun (WGS) entry which is preliminary data.</text>
</comment>
<protein>
    <submittedName>
        <fullName evidence="1">Ankyrin repeat protein</fullName>
    </submittedName>
</protein>
<organism evidence="1 2">
    <name type="scientific">Legionella brunensis</name>
    <dbReference type="NCBI Taxonomy" id="29422"/>
    <lineage>
        <taxon>Bacteria</taxon>
        <taxon>Pseudomonadati</taxon>
        <taxon>Pseudomonadota</taxon>
        <taxon>Gammaproteobacteria</taxon>
        <taxon>Legionellales</taxon>
        <taxon>Legionellaceae</taxon>
        <taxon>Legionella</taxon>
    </lineage>
</organism>
<dbReference type="PATRIC" id="fig|29422.6.peg.14"/>
<dbReference type="Pfam" id="PF18632">
    <property type="entry name" value="DUF5630"/>
    <property type="match status" value="1"/>
</dbReference>
<name>A0A0W0SV93_9GAMM</name>
<dbReference type="AlphaFoldDB" id="A0A0W0SV93"/>
<gene>
    <name evidence="1" type="ORF">Lbru_0014</name>
</gene>
<dbReference type="OrthoDB" id="5649854at2"/>
<reference evidence="1 2" key="1">
    <citation type="submission" date="2015-11" db="EMBL/GenBank/DDBJ databases">
        <title>Genomic analysis of 38 Legionella species identifies large and diverse effector repertoires.</title>
        <authorList>
            <person name="Burstein D."/>
            <person name="Amaro F."/>
            <person name="Zusman T."/>
            <person name="Lifshitz Z."/>
            <person name="Cohen O."/>
            <person name="Gilbert J.A."/>
            <person name="Pupko T."/>
            <person name="Shuman H.A."/>
            <person name="Segal G."/>
        </authorList>
    </citation>
    <scope>NUCLEOTIDE SEQUENCE [LARGE SCALE GENOMIC DNA]</scope>
    <source>
        <strain evidence="1 2">ATCC 43878</strain>
    </source>
</reference>
<dbReference type="EMBL" id="LNXV01000001">
    <property type="protein sequence ID" value="KTC87196.1"/>
    <property type="molecule type" value="Genomic_DNA"/>
</dbReference>
<dbReference type="InterPro" id="IPR040808">
    <property type="entry name" value="DUF5630"/>
</dbReference>
<proteinExistence type="predicted"/>
<keyword evidence="2" id="KW-1185">Reference proteome</keyword>